<organism evidence="1 2">
    <name type="scientific">Crocosphaera watsonii WH 8502</name>
    <dbReference type="NCBI Taxonomy" id="423474"/>
    <lineage>
        <taxon>Bacteria</taxon>
        <taxon>Bacillati</taxon>
        <taxon>Cyanobacteriota</taxon>
        <taxon>Cyanophyceae</taxon>
        <taxon>Oscillatoriophycideae</taxon>
        <taxon>Chroococcales</taxon>
        <taxon>Aphanothecaceae</taxon>
        <taxon>Crocosphaera</taxon>
    </lineage>
</organism>
<gene>
    <name evidence="1" type="ORF">CWATWH8502_498</name>
</gene>
<comment type="caution">
    <text evidence="1">The sequence shown here is derived from an EMBL/GenBank/DDBJ whole genome shotgun (WGS) entry which is preliminary data.</text>
</comment>
<reference evidence="1 2" key="1">
    <citation type="submission" date="2013-01" db="EMBL/GenBank/DDBJ databases">
        <authorList>
            <person name="Bench S."/>
        </authorList>
    </citation>
    <scope>NUCLEOTIDE SEQUENCE [LARGE SCALE GENOMIC DNA]</scope>
    <source>
        <strain evidence="1 2">WH 8502</strain>
    </source>
</reference>
<dbReference type="EMBL" id="CAQK01000184">
    <property type="protein sequence ID" value="CCQ49794.1"/>
    <property type="molecule type" value="Genomic_DNA"/>
</dbReference>
<evidence type="ECO:0000313" key="1">
    <source>
        <dbReference type="EMBL" id="CCQ49794.1"/>
    </source>
</evidence>
<accession>T2IAD4</accession>
<sequence length="105" mass="12014">MTGMKYIKQITLIAFLWLLLTNAGDLGVLDTQLRLQMANAWWTGKEEVQITPNMNRKIRGDIRFGVIGANEKRYIAYEQGQSLLMLPGDWIGTQLSKVFPILEEE</sequence>
<protein>
    <submittedName>
        <fullName evidence="1">Uncharacterized protein</fullName>
    </submittedName>
</protein>
<dbReference type="Proteomes" id="UP000018348">
    <property type="component" value="Unassembled WGS sequence"/>
</dbReference>
<proteinExistence type="predicted"/>
<reference evidence="1 2" key="2">
    <citation type="submission" date="2013-09" db="EMBL/GenBank/DDBJ databases">
        <title>Whole genome comparison of six Crocosphaera watsonii strains with differing phenotypes.</title>
        <authorList>
            <person name="Bench S.R."/>
            <person name="Heller P."/>
            <person name="Frank I."/>
            <person name="Arciniega M."/>
            <person name="Shilova I.N."/>
            <person name="Zehr J.P."/>
        </authorList>
    </citation>
    <scope>NUCLEOTIDE SEQUENCE [LARGE SCALE GENOMIC DNA]</scope>
    <source>
        <strain evidence="1 2">WH 8502</strain>
    </source>
</reference>
<evidence type="ECO:0000313" key="2">
    <source>
        <dbReference type="Proteomes" id="UP000018348"/>
    </source>
</evidence>
<dbReference type="AlphaFoldDB" id="T2IAD4"/>
<name>T2IAD4_CROWT</name>